<dbReference type="PROSITE" id="PS50089">
    <property type="entry name" value="ZF_RING_2"/>
    <property type="match status" value="1"/>
</dbReference>
<keyword evidence="8 13" id="KW-1133">Transmembrane helix</keyword>
<evidence type="ECO:0000256" key="9">
    <source>
        <dbReference type="ARBA" id="ARBA00023136"/>
    </source>
</evidence>
<dbReference type="Gene3D" id="3.30.40.10">
    <property type="entry name" value="Zinc/RING finger domain, C3HC4 (zinc finger)"/>
    <property type="match status" value="1"/>
</dbReference>
<evidence type="ECO:0000259" key="14">
    <source>
        <dbReference type="PROSITE" id="PS50089"/>
    </source>
</evidence>
<evidence type="ECO:0000256" key="1">
    <source>
        <dbReference type="ARBA" id="ARBA00004477"/>
    </source>
</evidence>
<keyword evidence="4" id="KW-0479">Metal-binding</keyword>
<dbReference type="PANTHER" id="PTHR22894:SF5">
    <property type="entry name" value="RING-TYPE DOMAIN-CONTAINING PROTEIN"/>
    <property type="match status" value="1"/>
</dbReference>
<evidence type="ECO:0000256" key="12">
    <source>
        <dbReference type="PROSITE-ProRule" id="PRU00175"/>
    </source>
</evidence>
<dbReference type="PANTHER" id="PTHR22894">
    <property type="entry name" value="RING-TYPE DOMAIN-CONTAINING PROTEIN"/>
    <property type="match status" value="1"/>
</dbReference>
<evidence type="ECO:0000313" key="15">
    <source>
        <dbReference type="EMBL" id="CAK8685547.1"/>
    </source>
</evidence>
<evidence type="ECO:0000256" key="4">
    <source>
        <dbReference type="ARBA" id="ARBA00022723"/>
    </source>
</evidence>
<organism evidence="15 16">
    <name type="scientific">Clavelina lepadiformis</name>
    <name type="common">Light-bulb sea squirt</name>
    <name type="synonym">Ascidia lepadiformis</name>
    <dbReference type="NCBI Taxonomy" id="159417"/>
    <lineage>
        <taxon>Eukaryota</taxon>
        <taxon>Metazoa</taxon>
        <taxon>Chordata</taxon>
        <taxon>Tunicata</taxon>
        <taxon>Ascidiacea</taxon>
        <taxon>Aplousobranchia</taxon>
        <taxon>Clavelinidae</taxon>
        <taxon>Clavelina</taxon>
    </lineage>
</organism>
<feature type="domain" description="RING-type" evidence="14">
    <location>
        <begin position="96"/>
        <end position="139"/>
    </location>
</feature>
<evidence type="ECO:0000256" key="6">
    <source>
        <dbReference type="ARBA" id="ARBA00022824"/>
    </source>
</evidence>
<feature type="transmembrane region" description="Helical" evidence="13">
    <location>
        <begin position="203"/>
        <end position="223"/>
    </location>
</feature>
<comment type="subcellular location">
    <subcellularLocation>
        <location evidence="1">Endoplasmic reticulum membrane</location>
        <topology evidence="1">Multi-pass membrane protein</topology>
    </subcellularLocation>
</comment>
<dbReference type="CDD" id="cd16553">
    <property type="entry name" value="RING-HC_RNF170"/>
    <property type="match status" value="1"/>
</dbReference>
<evidence type="ECO:0000313" key="16">
    <source>
        <dbReference type="Proteomes" id="UP001642483"/>
    </source>
</evidence>
<keyword evidence="7" id="KW-0862">Zinc</keyword>
<gene>
    <name evidence="15" type="ORF">CVLEPA_LOCUS16667</name>
</gene>
<dbReference type="InterPro" id="IPR001841">
    <property type="entry name" value="Znf_RING"/>
</dbReference>
<evidence type="ECO:0000256" key="7">
    <source>
        <dbReference type="ARBA" id="ARBA00022833"/>
    </source>
</evidence>
<keyword evidence="5 12" id="KW-0863">Zinc-finger</keyword>
<dbReference type="InterPro" id="IPR017907">
    <property type="entry name" value="Znf_RING_CS"/>
</dbReference>
<keyword evidence="16" id="KW-1185">Reference proteome</keyword>
<keyword evidence="3 13" id="KW-0812">Transmembrane</keyword>
<reference evidence="15 16" key="1">
    <citation type="submission" date="2024-02" db="EMBL/GenBank/DDBJ databases">
        <authorList>
            <person name="Daric V."/>
            <person name="Darras S."/>
        </authorList>
    </citation>
    <scope>NUCLEOTIDE SEQUENCE [LARGE SCALE GENOMIC DNA]</scope>
</reference>
<proteinExistence type="predicted"/>
<dbReference type="Proteomes" id="UP001642483">
    <property type="component" value="Unassembled WGS sequence"/>
</dbReference>
<accession>A0ABP0G146</accession>
<feature type="transmembrane region" description="Helical" evidence="13">
    <location>
        <begin position="243"/>
        <end position="261"/>
    </location>
</feature>
<dbReference type="Pfam" id="PF13445">
    <property type="entry name" value="zf-RING_UBOX"/>
    <property type="match status" value="1"/>
</dbReference>
<feature type="transmembrane region" description="Helical" evidence="13">
    <location>
        <begin position="17"/>
        <end position="36"/>
    </location>
</feature>
<dbReference type="InterPro" id="IPR027370">
    <property type="entry name" value="Znf-RING_euk"/>
</dbReference>
<keyword evidence="9 13" id="KW-0472">Membrane</keyword>
<sequence length="266" mass="30398">MEQSASGTYVEGVGDEIITAVCTVFLAGAIGLFMFVKFIANSRVFEIHPESQENVNAARNRLGINPDVVADGNEQSHTSNTSRSQNFQRYYTDQKCPVCLLDARFPVETNCGHLFCGQCIIIYWRYGNWLGAVQCPVCRQQVTLLMRDFHPQNDNEDSIEIANSINDYNRRFSGQPRPILDYIRDLPAILRHVLRELFSVDGFLIMFRIRVFVCLILVFLYFISPFDVFPEAVLGFVGLFDDVLILLLVLVYVTIIYRQFIAERIG</sequence>
<dbReference type="InterPro" id="IPR013083">
    <property type="entry name" value="Znf_RING/FYVE/PHD"/>
</dbReference>
<dbReference type="EMBL" id="CAWYQH010000100">
    <property type="protein sequence ID" value="CAK8685547.1"/>
    <property type="molecule type" value="Genomic_DNA"/>
</dbReference>
<keyword evidence="6" id="KW-0256">Endoplasmic reticulum</keyword>
<evidence type="ECO:0000256" key="2">
    <source>
        <dbReference type="ARBA" id="ARBA00014068"/>
    </source>
</evidence>
<evidence type="ECO:0000256" key="3">
    <source>
        <dbReference type="ARBA" id="ARBA00022692"/>
    </source>
</evidence>
<evidence type="ECO:0000256" key="10">
    <source>
        <dbReference type="ARBA" id="ARBA00030110"/>
    </source>
</evidence>
<dbReference type="PROSITE" id="PS00518">
    <property type="entry name" value="ZF_RING_1"/>
    <property type="match status" value="1"/>
</dbReference>
<dbReference type="SMART" id="SM00184">
    <property type="entry name" value="RING"/>
    <property type="match status" value="1"/>
</dbReference>
<evidence type="ECO:0000256" key="11">
    <source>
        <dbReference type="ARBA" id="ARBA00031107"/>
    </source>
</evidence>
<dbReference type="SUPFAM" id="SSF57850">
    <property type="entry name" value="RING/U-box"/>
    <property type="match status" value="1"/>
</dbReference>
<evidence type="ECO:0000256" key="8">
    <source>
        <dbReference type="ARBA" id="ARBA00022989"/>
    </source>
</evidence>
<dbReference type="Pfam" id="PF06803">
    <property type="entry name" value="DUF1232"/>
    <property type="match status" value="1"/>
</dbReference>
<evidence type="ECO:0000256" key="5">
    <source>
        <dbReference type="ARBA" id="ARBA00022771"/>
    </source>
</evidence>
<dbReference type="InterPro" id="IPR038896">
    <property type="entry name" value="RNF170"/>
</dbReference>
<protein>
    <recommendedName>
        <fullName evidence="2">E3 ubiquitin-protein ligase RNF170</fullName>
    </recommendedName>
    <alternativeName>
        <fullName evidence="11">RING finger protein 170</fullName>
    </alternativeName>
    <alternativeName>
        <fullName evidence="10">RING-type E3 ubiquitin transferase RNF170</fullName>
    </alternativeName>
</protein>
<name>A0ABP0G146_CLALP</name>
<dbReference type="InterPro" id="IPR010652">
    <property type="entry name" value="DUF1232"/>
</dbReference>
<comment type="caution">
    <text evidence="15">The sequence shown here is derived from an EMBL/GenBank/DDBJ whole genome shotgun (WGS) entry which is preliminary data.</text>
</comment>
<evidence type="ECO:0000256" key="13">
    <source>
        <dbReference type="SAM" id="Phobius"/>
    </source>
</evidence>